<comment type="pathway">
    <text evidence="1 9">Amino-acid biosynthesis; L-histidine biosynthesis; L-histidine from 5-phospho-alpha-D-ribose 1-diphosphate: step 5/9.</text>
</comment>
<dbReference type="InterPro" id="IPR017926">
    <property type="entry name" value="GATASE"/>
</dbReference>
<feature type="active site" description="For GATase activity" evidence="10">
    <location>
        <position position="80"/>
    </location>
</feature>
<dbReference type="NCBIfam" id="TIGR01855">
    <property type="entry name" value="IMP_synth_hisH"/>
    <property type="match status" value="1"/>
</dbReference>
<accession>A0A4R0RRN6</accession>
<dbReference type="PANTHER" id="PTHR21235">
    <property type="entry name" value="IMIDAZOLE GLYCEROL PHOSPHATE SYNTHASE SUBUNIT HISF/H IGP SYNTHASE SUBUNIT HISF/H"/>
    <property type="match status" value="1"/>
</dbReference>
<dbReference type="GO" id="GO:0016829">
    <property type="term" value="F:lyase activity"/>
    <property type="evidence" value="ECO:0007669"/>
    <property type="project" value="UniProtKB-KW"/>
</dbReference>
<keyword evidence="4 9" id="KW-0315">Glutamine amidotransferase</keyword>
<dbReference type="HAMAP" id="MF_00278">
    <property type="entry name" value="HisH"/>
    <property type="match status" value="1"/>
</dbReference>
<dbReference type="CDD" id="cd04731">
    <property type="entry name" value="HisF"/>
    <property type="match status" value="1"/>
</dbReference>
<dbReference type="InterPro" id="IPR050064">
    <property type="entry name" value="IGPS_HisA/HisF"/>
</dbReference>
<dbReference type="CDD" id="cd01748">
    <property type="entry name" value="GATase1_IGP_Synthase"/>
    <property type="match status" value="1"/>
</dbReference>
<dbReference type="InterPro" id="IPR029062">
    <property type="entry name" value="Class_I_gatase-like"/>
</dbReference>
<dbReference type="SUPFAM" id="SSF51366">
    <property type="entry name" value="Ribulose-phoshate binding barrel"/>
    <property type="match status" value="1"/>
</dbReference>
<sequence>MGLFFLDYGAGNVQSLANTLRKLGHNFQWITSADDFEKATSLIFPGVGAFGSAISALESKGLLEPLRAYIASGRPYFGICVGMQVLYESSAESPSSRGLGLIPCTIELFSNADKTVPHMGWNSVEPLDSKDKSDEGIAPQSHYYYVHSYRAPYDPESNPEAAAWVHSVTQYGQEIFVAAVRKANVFATQFHPEKSGQAGLEVLSAWLNESEGSRSHAPPTPRIPRPPRPRDGLTKRVVACMDVRSNDQGDLVVTKGDQYDVREKAPSAQGAVQTQAAGAVRNLGKPVALAEKYYKAGADELCLMNITSFRHSPLRDQPMLAVVRAAAEEVFVPLTIGGGIKDTVDPDGTKRSALEVAGLYFRAGADKVSIASEAVYAVERMRERVTADGVGEGDGTSAIETIAKAYGRQAVVVSIDPRRVYVDPTYDGPYKDEVVHGTSDEEQGKAWWYQCTVSGGRENRPLSVVQLARGVEKLGAGEILLNSIDRDGTGKGFDLDLVKLVRKNVRIPMVASSGAGSPAHFVDVFEKTGVEAALAAGIFHRGEVEIDSVKQSIAQAGMNARQRNRVV</sequence>
<keyword evidence="2 9" id="KW-0028">Amino-acid biosynthesis</keyword>
<dbReference type="STRING" id="92696.A0A4R0RRN6"/>
<dbReference type="EC" id="3.5.1.2" evidence="9"/>
<dbReference type="AlphaFoldDB" id="A0A4R0RRN6"/>
<evidence type="ECO:0000256" key="6">
    <source>
        <dbReference type="ARBA" id="ARBA00023239"/>
    </source>
</evidence>
<evidence type="ECO:0000256" key="4">
    <source>
        <dbReference type="ARBA" id="ARBA00022962"/>
    </source>
</evidence>
<dbReference type="Gene3D" id="3.40.50.880">
    <property type="match status" value="1"/>
</dbReference>
<evidence type="ECO:0000256" key="2">
    <source>
        <dbReference type="ARBA" id="ARBA00022605"/>
    </source>
</evidence>
<dbReference type="PROSITE" id="PS51273">
    <property type="entry name" value="GATASE_TYPE_1"/>
    <property type="match status" value="1"/>
</dbReference>
<keyword evidence="5 9" id="KW-0368">Histidine biosynthesis</keyword>
<comment type="similarity">
    <text evidence="11">Belongs to the HisA/HisF family.</text>
</comment>
<name>A0A4R0RRN6_9APHY</name>
<dbReference type="GO" id="GO:0000107">
    <property type="term" value="F:imidazoleglycerol-phosphate synthase activity"/>
    <property type="evidence" value="ECO:0007669"/>
    <property type="project" value="UniProtKB-UniRule"/>
</dbReference>
<evidence type="ECO:0000256" key="7">
    <source>
        <dbReference type="ARBA" id="ARBA00047838"/>
    </source>
</evidence>
<proteinExistence type="inferred from homology"/>
<organism evidence="14 15">
    <name type="scientific">Steccherinum ochraceum</name>
    <dbReference type="NCBI Taxonomy" id="92696"/>
    <lineage>
        <taxon>Eukaryota</taxon>
        <taxon>Fungi</taxon>
        <taxon>Dikarya</taxon>
        <taxon>Basidiomycota</taxon>
        <taxon>Agaricomycotina</taxon>
        <taxon>Agaricomycetes</taxon>
        <taxon>Polyporales</taxon>
        <taxon>Steccherinaceae</taxon>
        <taxon>Steccherinum</taxon>
    </lineage>
</organism>
<comment type="catalytic activity">
    <reaction evidence="8 9">
        <text>L-glutamine + H2O = L-glutamate + NH4(+)</text>
        <dbReference type="Rhea" id="RHEA:15889"/>
        <dbReference type="ChEBI" id="CHEBI:15377"/>
        <dbReference type="ChEBI" id="CHEBI:28938"/>
        <dbReference type="ChEBI" id="CHEBI:29985"/>
        <dbReference type="ChEBI" id="CHEBI:58359"/>
        <dbReference type="EC" id="3.5.1.2"/>
    </reaction>
</comment>
<protein>
    <recommendedName>
        <fullName evidence="9">Imidazole glycerol phosphate synthase hisHF</fullName>
    </recommendedName>
    <domain>
        <recommendedName>
            <fullName evidence="9">Glutaminase</fullName>
            <ecNumber evidence="9">3.5.1.2</ecNumber>
        </recommendedName>
    </domain>
    <domain>
        <recommendedName>
            <fullName evidence="9">Cyclase</fullName>
        </recommendedName>
    </domain>
</protein>
<feature type="domain" description="Glutamine amidotransferase" evidence="13">
    <location>
        <begin position="6"/>
        <end position="198"/>
    </location>
</feature>
<dbReference type="PANTHER" id="PTHR21235:SF2">
    <property type="entry name" value="IMIDAZOLE GLYCEROL PHOSPHATE SYNTHASE HISHF"/>
    <property type="match status" value="1"/>
</dbReference>
<dbReference type="GO" id="GO:0004359">
    <property type="term" value="F:glutaminase activity"/>
    <property type="evidence" value="ECO:0007669"/>
    <property type="project" value="UniProtKB-EC"/>
</dbReference>
<evidence type="ECO:0000256" key="1">
    <source>
        <dbReference type="ARBA" id="ARBA00005091"/>
    </source>
</evidence>
<dbReference type="SUPFAM" id="SSF52317">
    <property type="entry name" value="Class I glutamine amidotransferase-like"/>
    <property type="match status" value="1"/>
</dbReference>
<dbReference type="Pfam" id="PF00977">
    <property type="entry name" value="His_biosynth"/>
    <property type="match status" value="2"/>
</dbReference>
<dbReference type="FunFam" id="3.40.50.880:FF:000039">
    <property type="entry name" value="Imidazole glycerol phosphate synthase hisHF"/>
    <property type="match status" value="1"/>
</dbReference>
<keyword evidence="9" id="KW-0511">Multifunctional enzyme</keyword>
<dbReference type="InterPro" id="IPR006062">
    <property type="entry name" value="His_biosynth"/>
</dbReference>
<evidence type="ECO:0000256" key="3">
    <source>
        <dbReference type="ARBA" id="ARBA00022801"/>
    </source>
</evidence>
<feature type="active site" evidence="10">
    <location>
        <position position="416"/>
    </location>
</feature>
<comment type="catalytic activity">
    <reaction evidence="7 9">
        <text>5-[(5-phospho-1-deoxy-D-ribulos-1-ylimino)methylamino]-1-(5-phospho-beta-D-ribosyl)imidazole-4-carboxamide + L-glutamine = D-erythro-1-(imidazol-4-yl)glycerol 3-phosphate + 5-amino-1-(5-phospho-beta-D-ribosyl)imidazole-4-carboxamide + L-glutamate + H(+)</text>
        <dbReference type="Rhea" id="RHEA:24793"/>
        <dbReference type="ChEBI" id="CHEBI:15378"/>
        <dbReference type="ChEBI" id="CHEBI:29985"/>
        <dbReference type="ChEBI" id="CHEBI:58278"/>
        <dbReference type="ChEBI" id="CHEBI:58359"/>
        <dbReference type="ChEBI" id="CHEBI:58475"/>
        <dbReference type="ChEBI" id="CHEBI:58525"/>
        <dbReference type="EC" id="4.3.2.10"/>
    </reaction>
</comment>
<dbReference type="InterPro" id="IPR014640">
    <property type="entry name" value="IGPS_HisHF"/>
</dbReference>
<evidence type="ECO:0000256" key="12">
    <source>
        <dbReference type="SAM" id="MobiDB-lite"/>
    </source>
</evidence>
<evidence type="ECO:0000256" key="8">
    <source>
        <dbReference type="ARBA" id="ARBA00049534"/>
    </source>
</evidence>
<dbReference type="Pfam" id="PF00117">
    <property type="entry name" value="GATase"/>
    <property type="match status" value="1"/>
</dbReference>
<evidence type="ECO:0000259" key="13">
    <source>
        <dbReference type="Pfam" id="PF00117"/>
    </source>
</evidence>
<comment type="similarity">
    <text evidence="9">In the C-terminal section; belongs to the HisA/HisF family.</text>
</comment>
<dbReference type="InterPro" id="IPR011060">
    <property type="entry name" value="RibuloseP-bd_barrel"/>
</dbReference>
<dbReference type="InterPro" id="IPR004651">
    <property type="entry name" value="HisF"/>
</dbReference>
<comment type="function">
    <text evidence="9">IGPS catalyzes the conversion of PRFAR and glutamine to IGP, AICAR and glutamate. The glutaminase domain produces the ammonia necessary for the cyclase domain to produce IGP and AICAR from PRFAR. The ammonia is channeled to the active site of the cyclase domain.</text>
</comment>
<feature type="region of interest" description="Disordered" evidence="12">
    <location>
        <begin position="211"/>
        <end position="232"/>
    </location>
</feature>
<dbReference type="Proteomes" id="UP000292702">
    <property type="component" value="Unassembled WGS sequence"/>
</dbReference>
<evidence type="ECO:0000313" key="14">
    <source>
        <dbReference type="EMBL" id="TCD69913.1"/>
    </source>
</evidence>
<keyword evidence="6 9" id="KW-0456">Lyase</keyword>
<evidence type="ECO:0000256" key="9">
    <source>
        <dbReference type="PIRNR" id="PIRNR036936"/>
    </source>
</evidence>
<feature type="active site" description="For GATase activity" evidence="10">
    <location>
        <position position="191"/>
    </location>
</feature>
<dbReference type="Gene3D" id="3.20.20.70">
    <property type="entry name" value="Aldolase class I"/>
    <property type="match status" value="1"/>
</dbReference>
<evidence type="ECO:0000256" key="10">
    <source>
        <dbReference type="PIRSR" id="PIRSR036936-1"/>
    </source>
</evidence>
<keyword evidence="15" id="KW-1185">Reference proteome</keyword>
<dbReference type="InterPro" id="IPR010139">
    <property type="entry name" value="Imidazole-glycPsynth_HisH"/>
</dbReference>
<dbReference type="GO" id="GO:0000105">
    <property type="term" value="P:L-histidine biosynthetic process"/>
    <property type="evidence" value="ECO:0007669"/>
    <property type="project" value="UniProtKB-UniRule"/>
</dbReference>
<dbReference type="InterPro" id="IPR013785">
    <property type="entry name" value="Aldolase_TIM"/>
</dbReference>
<comment type="caution">
    <text evidence="14">The sequence shown here is derived from an EMBL/GenBank/DDBJ whole genome shotgun (WGS) entry which is preliminary data.</text>
</comment>
<dbReference type="PIRSF" id="PIRSF036936">
    <property type="entry name" value="IGPS_HisHF"/>
    <property type="match status" value="1"/>
</dbReference>
<evidence type="ECO:0000256" key="5">
    <source>
        <dbReference type="ARBA" id="ARBA00023102"/>
    </source>
</evidence>
<reference evidence="14 15" key="1">
    <citation type="submission" date="2018-11" db="EMBL/GenBank/DDBJ databases">
        <title>Genome assembly of Steccherinum ochraceum LE-BIN_3174, the white-rot fungus of the Steccherinaceae family (The Residual Polyporoid clade, Polyporales, Basidiomycota).</title>
        <authorList>
            <person name="Fedorova T.V."/>
            <person name="Glazunova O.A."/>
            <person name="Landesman E.O."/>
            <person name="Moiseenko K.V."/>
            <person name="Psurtseva N.V."/>
            <person name="Savinova O.S."/>
            <person name="Shakhova N.V."/>
            <person name="Tyazhelova T.V."/>
            <person name="Vasina D.V."/>
        </authorList>
    </citation>
    <scope>NUCLEOTIDE SEQUENCE [LARGE SCALE GENOMIC DNA]</scope>
    <source>
        <strain evidence="14 15">LE-BIN_3174</strain>
    </source>
</reference>
<dbReference type="EMBL" id="RWJN01000031">
    <property type="protein sequence ID" value="TCD69913.1"/>
    <property type="molecule type" value="Genomic_DNA"/>
</dbReference>
<evidence type="ECO:0000313" key="15">
    <source>
        <dbReference type="Proteomes" id="UP000292702"/>
    </source>
</evidence>
<feature type="active site" description="For GATase activity" evidence="10">
    <location>
        <position position="193"/>
    </location>
</feature>
<dbReference type="OrthoDB" id="10254903at2759"/>
<keyword evidence="3 9" id="KW-0378">Hydrolase</keyword>
<feature type="active site" evidence="10">
    <location>
        <position position="242"/>
    </location>
</feature>
<gene>
    <name evidence="14" type="primary">HIS7</name>
    <name evidence="14" type="ORF">EIP91_005737</name>
</gene>
<evidence type="ECO:0000256" key="11">
    <source>
        <dbReference type="RuleBase" id="RU003657"/>
    </source>
</evidence>
<dbReference type="UniPathway" id="UPA00031">
    <property type="reaction ID" value="UER00010"/>
</dbReference>